<dbReference type="SUPFAM" id="SSF57889">
    <property type="entry name" value="Cysteine-rich domain"/>
    <property type="match status" value="1"/>
</dbReference>
<dbReference type="SMART" id="SM00326">
    <property type="entry name" value="SH3"/>
    <property type="match status" value="2"/>
</dbReference>
<dbReference type="SUPFAM" id="SSF50044">
    <property type="entry name" value="SH3-domain"/>
    <property type="match status" value="2"/>
</dbReference>
<feature type="domain" description="SH3" evidence="6">
    <location>
        <begin position="524"/>
        <end position="585"/>
    </location>
</feature>
<evidence type="ECO:0008006" key="10">
    <source>
        <dbReference type="Google" id="ProtNLM"/>
    </source>
</evidence>
<name>A0A1Y1W2B7_9FUNG</name>
<protein>
    <recommendedName>
        <fullName evidence="10">FCH-domain-containing protein</fullName>
    </recommendedName>
</protein>
<dbReference type="InterPro" id="IPR046349">
    <property type="entry name" value="C1-like_sf"/>
</dbReference>
<evidence type="ECO:0000256" key="3">
    <source>
        <dbReference type="ARBA" id="ARBA00022833"/>
    </source>
</evidence>
<feature type="domain" description="SH3" evidence="6">
    <location>
        <begin position="595"/>
        <end position="654"/>
    </location>
</feature>
<feature type="compositionally biased region" description="Basic and acidic residues" evidence="5">
    <location>
        <begin position="163"/>
        <end position="184"/>
    </location>
</feature>
<sequence>MTFGSELKPNEFGAINGYVEKQIDVKQRQERDYGTKILDLARTFQQQLEGLHDKKADSAANTLTLTEAEAAATTPLELLPAANEWVLQLEEEGRLHMQLASKISGSVAEELHQAFGSLGEARKKSLEFYQKLLGERDKIYDQKDKMRAHYESKSKQLGTSQSRQERATNEKDQDKYRVKADKNTSARNQAKNEYILQVAVANAVKDAVSHQFTPTQRVAATKRLLLQLLEMQEASDGKRIQRTQRVAHVMGRVTPEADSAAYVRKRVEGGLSKWEEQADFRVIVDYANGEEDAMALDGESQADRDRLAADQKLQGKLAEAEKLRQKGDKSVDKAAEARHEATMLELEIVKQRAVRAAIETELGSFKAFTVAISKTCDYCGESIGGLNRKAAKCAACGFTCHAKCQIKVAPSCEGPDPDAKGGFLARFGTKKKKARARSLGGPVSNSASLSASQASISRASTSYGAAATLPRKSTSQTPYESSPRSASISRGTPVAGAAAGAAGAAGQLVQLAGGAVSETPSFTTPSDMVTVTYDYDGDGSTTLSVRAGDRVRVLVPDSESRGWIRADVHGQIGLVPTAYVNMDEYSPAMSSPSQPPDEYVVAIYDFAGRDAEELSFSAGDKIRITSRDVGSGWLQGTIYGQTGRFPESYVKDDE</sequence>
<dbReference type="AlphaFoldDB" id="A0A1Y1W2B7"/>
<dbReference type="Proteomes" id="UP000193922">
    <property type="component" value="Unassembled WGS sequence"/>
</dbReference>
<dbReference type="Gene3D" id="3.30.60.20">
    <property type="match status" value="1"/>
</dbReference>
<evidence type="ECO:0000313" key="9">
    <source>
        <dbReference type="Proteomes" id="UP000193922"/>
    </source>
</evidence>
<gene>
    <name evidence="8" type="ORF">DL89DRAFT_324391</name>
</gene>
<dbReference type="InterPro" id="IPR036028">
    <property type="entry name" value="SH3-like_dom_sf"/>
</dbReference>
<keyword evidence="9" id="KW-1185">Reference proteome</keyword>
<keyword evidence="2" id="KW-0479">Metal-binding</keyword>
<dbReference type="Gene3D" id="1.20.1270.60">
    <property type="entry name" value="Arfaptin homology (AH) domain/BAR domain"/>
    <property type="match status" value="1"/>
</dbReference>
<feature type="compositionally biased region" description="Polar residues" evidence="5">
    <location>
        <begin position="471"/>
        <end position="490"/>
    </location>
</feature>
<dbReference type="GO" id="GO:0046872">
    <property type="term" value="F:metal ion binding"/>
    <property type="evidence" value="ECO:0007669"/>
    <property type="project" value="UniProtKB-KW"/>
</dbReference>
<feature type="region of interest" description="Disordered" evidence="5">
    <location>
        <begin position="467"/>
        <end position="491"/>
    </location>
</feature>
<dbReference type="PROSITE" id="PS50002">
    <property type="entry name" value="SH3"/>
    <property type="match status" value="2"/>
</dbReference>
<dbReference type="OrthoDB" id="8783038at2759"/>
<dbReference type="InterPro" id="IPR027267">
    <property type="entry name" value="AH/BAR_dom_sf"/>
</dbReference>
<dbReference type="Gene3D" id="2.30.30.40">
    <property type="entry name" value="SH3 Domains"/>
    <property type="match status" value="2"/>
</dbReference>
<organism evidence="8 9">
    <name type="scientific">Linderina pennispora</name>
    <dbReference type="NCBI Taxonomy" id="61395"/>
    <lineage>
        <taxon>Eukaryota</taxon>
        <taxon>Fungi</taxon>
        <taxon>Fungi incertae sedis</taxon>
        <taxon>Zoopagomycota</taxon>
        <taxon>Kickxellomycotina</taxon>
        <taxon>Kickxellomycetes</taxon>
        <taxon>Kickxellales</taxon>
        <taxon>Kickxellaceae</taxon>
        <taxon>Linderina</taxon>
    </lineage>
</organism>
<keyword evidence="1 4" id="KW-0728">SH3 domain</keyword>
<evidence type="ECO:0000256" key="5">
    <source>
        <dbReference type="SAM" id="MobiDB-lite"/>
    </source>
</evidence>
<evidence type="ECO:0000256" key="2">
    <source>
        <dbReference type="ARBA" id="ARBA00022723"/>
    </source>
</evidence>
<dbReference type="PANTHER" id="PTHR15735:SF21">
    <property type="entry name" value="PROTEIN NERVOUS WRECK"/>
    <property type="match status" value="1"/>
</dbReference>
<evidence type="ECO:0000256" key="4">
    <source>
        <dbReference type="PROSITE-ProRule" id="PRU00192"/>
    </source>
</evidence>
<reference evidence="8 9" key="1">
    <citation type="submission" date="2016-07" db="EMBL/GenBank/DDBJ databases">
        <title>Pervasive Adenine N6-methylation of Active Genes in Fungi.</title>
        <authorList>
            <consortium name="DOE Joint Genome Institute"/>
            <person name="Mondo S.J."/>
            <person name="Dannebaum R.O."/>
            <person name="Kuo R.C."/>
            <person name="Labutti K."/>
            <person name="Haridas S."/>
            <person name="Kuo A."/>
            <person name="Salamov A."/>
            <person name="Ahrendt S.R."/>
            <person name="Lipzen A."/>
            <person name="Sullivan W."/>
            <person name="Andreopoulos W.B."/>
            <person name="Clum A."/>
            <person name="Lindquist E."/>
            <person name="Daum C."/>
            <person name="Ramamoorthy G.K."/>
            <person name="Gryganskyi A."/>
            <person name="Culley D."/>
            <person name="Magnuson J.K."/>
            <person name="James T.Y."/>
            <person name="O'Malley M.A."/>
            <person name="Stajich J.E."/>
            <person name="Spatafora J.W."/>
            <person name="Visel A."/>
            <person name="Grigoriev I.V."/>
        </authorList>
    </citation>
    <scope>NUCLEOTIDE SEQUENCE [LARGE SCALE GENOMIC DNA]</scope>
    <source>
        <strain evidence="8 9">ATCC 12442</strain>
    </source>
</reference>
<dbReference type="PANTHER" id="PTHR15735">
    <property type="entry name" value="FCH AND DOUBLE SH3 DOMAINS PROTEIN"/>
    <property type="match status" value="1"/>
</dbReference>
<evidence type="ECO:0000259" key="6">
    <source>
        <dbReference type="PROSITE" id="PS50002"/>
    </source>
</evidence>
<dbReference type="PROSITE" id="PS50081">
    <property type="entry name" value="ZF_DAG_PE_2"/>
    <property type="match status" value="1"/>
</dbReference>
<feature type="domain" description="Phorbol-ester/DAG-type" evidence="7">
    <location>
        <begin position="362"/>
        <end position="412"/>
    </location>
</feature>
<keyword evidence="3" id="KW-0862">Zinc</keyword>
<dbReference type="PRINTS" id="PR00452">
    <property type="entry name" value="SH3DOMAIN"/>
</dbReference>
<dbReference type="RefSeq" id="XP_040741535.1">
    <property type="nucleotide sequence ID" value="XM_040891445.1"/>
</dbReference>
<dbReference type="InterPro" id="IPR001452">
    <property type="entry name" value="SH3_domain"/>
</dbReference>
<dbReference type="Pfam" id="PF00130">
    <property type="entry name" value="C1_1"/>
    <property type="match status" value="1"/>
</dbReference>
<dbReference type="Pfam" id="PF14604">
    <property type="entry name" value="SH3_9"/>
    <property type="match status" value="2"/>
</dbReference>
<dbReference type="STRING" id="61395.A0A1Y1W2B7"/>
<proteinExistence type="predicted"/>
<dbReference type="EMBL" id="MCFD01000012">
    <property type="protein sequence ID" value="ORX67648.1"/>
    <property type="molecule type" value="Genomic_DNA"/>
</dbReference>
<dbReference type="CDD" id="cd00174">
    <property type="entry name" value="SH3"/>
    <property type="match status" value="1"/>
</dbReference>
<dbReference type="SMART" id="SM00109">
    <property type="entry name" value="C1"/>
    <property type="match status" value="1"/>
</dbReference>
<dbReference type="GO" id="GO:0030833">
    <property type="term" value="P:regulation of actin filament polymerization"/>
    <property type="evidence" value="ECO:0007669"/>
    <property type="project" value="TreeGrafter"/>
</dbReference>
<dbReference type="InterPro" id="IPR002219">
    <property type="entry name" value="PKC_DAG/PE"/>
</dbReference>
<dbReference type="CDD" id="cd20824">
    <property type="entry name" value="C1_SpBZZ1-like"/>
    <property type="match status" value="1"/>
</dbReference>
<accession>A0A1Y1W2B7</accession>
<comment type="caution">
    <text evidence="8">The sequence shown here is derived from an EMBL/GenBank/DDBJ whole genome shotgun (WGS) entry which is preliminary data.</text>
</comment>
<evidence type="ECO:0000259" key="7">
    <source>
        <dbReference type="PROSITE" id="PS50081"/>
    </source>
</evidence>
<evidence type="ECO:0000256" key="1">
    <source>
        <dbReference type="ARBA" id="ARBA00022443"/>
    </source>
</evidence>
<evidence type="ECO:0000313" key="8">
    <source>
        <dbReference type="EMBL" id="ORX67648.1"/>
    </source>
</evidence>
<feature type="region of interest" description="Disordered" evidence="5">
    <location>
        <begin position="146"/>
        <end position="185"/>
    </location>
</feature>
<dbReference type="GeneID" id="63808093"/>
<dbReference type="SUPFAM" id="SSF103657">
    <property type="entry name" value="BAR/IMD domain-like"/>
    <property type="match status" value="1"/>
</dbReference>